<evidence type="ECO:0000256" key="2">
    <source>
        <dbReference type="ARBA" id="ARBA00023125"/>
    </source>
</evidence>
<evidence type="ECO:0000313" key="5">
    <source>
        <dbReference type="EMBL" id="OBR67928.1"/>
    </source>
</evidence>
<keyword evidence="6" id="KW-1185">Reference proteome</keyword>
<gene>
    <name evidence="5" type="ORF">A7K91_18495</name>
</gene>
<comment type="caution">
    <text evidence="5">The sequence shown here is derived from an EMBL/GenBank/DDBJ whole genome shotgun (WGS) entry which is preliminary data.</text>
</comment>
<evidence type="ECO:0000313" key="6">
    <source>
        <dbReference type="Proteomes" id="UP000092024"/>
    </source>
</evidence>
<keyword evidence="2" id="KW-0238">DNA-binding</keyword>
<dbReference type="SUPFAM" id="SSF46785">
    <property type="entry name" value="Winged helix' DNA-binding domain"/>
    <property type="match status" value="1"/>
</dbReference>
<dbReference type="InterPro" id="IPR036388">
    <property type="entry name" value="WH-like_DNA-bd_sf"/>
</dbReference>
<dbReference type="InterPro" id="IPR036390">
    <property type="entry name" value="WH_DNA-bd_sf"/>
</dbReference>
<evidence type="ECO:0000256" key="3">
    <source>
        <dbReference type="ARBA" id="ARBA00023163"/>
    </source>
</evidence>
<dbReference type="InterPro" id="IPR001845">
    <property type="entry name" value="HTH_ArsR_DNA-bd_dom"/>
</dbReference>
<reference evidence="5 6" key="1">
    <citation type="submission" date="2016-05" db="EMBL/GenBank/DDBJ databases">
        <title>Paenibacillus oryzae. sp. nov., isolated from the rice root.</title>
        <authorList>
            <person name="Zhang J."/>
            <person name="Zhang X."/>
        </authorList>
    </citation>
    <scope>NUCLEOTIDE SEQUENCE [LARGE SCALE GENOMIC DNA]</scope>
    <source>
        <strain evidence="5 6">1DrF-4</strain>
    </source>
</reference>
<dbReference type="OrthoDB" id="9798835at2"/>
<dbReference type="STRING" id="1844972.A7K91_18495"/>
<dbReference type="Gene3D" id="1.10.10.10">
    <property type="entry name" value="Winged helix-like DNA-binding domain superfamily/Winged helix DNA-binding domain"/>
    <property type="match status" value="1"/>
</dbReference>
<sequence>MAVLHHPEREAIQLASVLYALSDPVRLKIAVEIYNHGEKSCGCFHTSVAKSTLSHHMRILREAGIVHTRPQGTMRLISLRSQDLQERFPGLLDSIVKAYVQEEK</sequence>
<organism evidence="5 6">
    <name type="scientific">Paenibacillus oryzae</name>
    <dbReference type="NCBI Taxonomy" id="1844972"/>
    <lineage>
        <taxon>Bacteria</taxon>
        <taxon>Bacillati</taxon>
        <taxon>Bacillota</taxon>
        <taxon>Bacilli</taxon>
        <taxon>Bacillales</taxon>
        <taxon>Paenibacillaceae</taxon>
        <taxon>Paenibacillus</taxon>
    </lineage>
</organism>
<keyword evidence="1" id="KW-0805">Transcription regulation</keyword>
<dbReference type="GO" id="GO:0003700">
    <property type="term" value="F:DNA-binding transcription factor activity"/>
    <property type="evidence" value="ECO:0007669"/>
    <property type="project" value="InterPro"/>
</dbReference>
<dbReference type="RefSeq" id="WP_068679823.1">
    <property type="nucleotide sequence ID" value="NZ_LYPA01000030.1"/>
</dbReference>
<dbReference type="GO" id="GO:0003677">
    <property type="term" value="F:DNA binding"/>
    <property type="evidence" value="ECO:0007669"/>
    <property type="project" value="UniProtKB-KW"/>
</dbReference>
<dbReference type="PROSITE" id="PS50987">
    <property type="entry name" value="HTH_ARSR_2"/>
    <property type="match status" value="1"/>
</dbReference>
<proteinExistence type="predicted"/>
<dbReference type="EMBL" id="LYPA01000030">
    <property type="protein sequence ID" value="OBR67928.1"/>
    <property type="molecule type" value="Genomic_DNA"/>
</dbReference>
<dbReference type="Pfam" id="PF01022">
    <property type="entry name" value="HTH_5"/>
    <property type="match status" value="1"/>
</dbReference>
<dbReference type="PANTHER" id="PTHR33154">
    <property type="entry name" value="TRANSCRIPTIONAL REGULATOR, ARSR FAMILY"/>
    <property type="match status" value="1"/>
</dbReference>
<dbReference type="InterPro" id="IPR051081">
    <property type="entry name" value="HTH_MetalResp_TranReg"/>
</dbReference>
<dbReference type="CDD" id="cd00090">
    <property type="entry name" value="HTH_ARSR"/>
    <property type="match status" value="1"/>
</dbReference>
<accession>A0A1A5YQS6</accession>
<dbReference type="PANTHER" id="PTHR33154:SF12">
    <property type="entry name" value="TRANSCRIPTIONAL REGULATORY PROTEIN"/>
    <property type="match status" value="1"/>
</dbReference>
<dbReference type="SMART" id="SM00418">
    <property type="entry name" value="HTH_ARSR"/>
    <property type="match status" value="1"/>
</dbReference>
<protein>
    <submittedName>
        <fullName evidence="5">Transcriptional regulator</fullName>
    </submittedName>
</protein>
<dbReference type="Proteomes" id="UP000092024">
    <property type="component" value="Unassembled WGS sequence"/>
</dbReference>
<keyword evidence="3" id="KW-0804">Transcription</keyword>
<name>A0A1A5YQS6_9BACL</name>
<evidence type="ECO:0000259" key="4">
    <source>
        <dbReference type="PROSITE" id="PS50987"/>
    </source>
</evidence>
<feature type="domain" description="HTH arsR-type" evidence="4">
    <location>
        <begin position="6"/>
        <end position="99"/>
    </location>
</feature>
<dbReference type="AlphaFoldDB" id="A0A1A5YQS6"/>
<dbReference type="InterPro" id="IPR011991">
    <property type="entry name" value="ArsR-like_HTH"/>
</dbReference>
<dbReference type="PRINTS" id="PR00778">
    <property type="entry name" value="HTHARSR"/>
</dbReference>
<evidence type="ECO:0000256" key="1">
    <source>
        <dbReference type="ARBA" id="ARBA00023015"/>
    </source>
</evidence>